<proteinExistence type="predicted"/>
<evidence type="ECO:0000313" key="2">
    <source>
        <dbReference type="EMBL" id="MBI5168073.1"/>
    </source>
</evidence>
<dbReference type="PROSITE" id="PS51725">
    <property type="entry name" value="ABM"/>
    <property type="match status" value="1"/>
</dbReference>
<dbReference type="Gene3D" id="3.30.70.100">
    <property type="match status" value="1"/>
</dbReference>
<keyword evidence="2" id="KW-0503">Monooxygenase</keyword>
<dbReference type="Pfam" id="PF03992">
    <property type="entry name" value="ABM"/>
    <property type="match status" value="1"/>
</dbReference>
<dbReference type="InterPro" id="IPR007138">
    <property type="entry name" value="ABM_dom"/>
</dbReference>
<gene>
    <name evidence="2" type="ORF">HZA61_01155</name>
</gene>
<evidence type="ECO:0000259" key="1">
    <source>
        <dbReference type="PROSITE" id="PS51725"/>
    </source>
</evidence>
<dbReference type="SUPFAM" id="SSF54909">
    <property type="entry name" value="Dimeric alpha+beta barrel"/>
    <property type="match status" value="1"/>
</dbReference>
<reference evidence="2" key="1">
    <citation type="submission" date="2020-07" db="EMBL/GenBank/DDBJ databases">
        <title>Huge and variable diversity of episymbiotic CPR bacteria and DPANN archaea in groundwater ecosystems.</title>
        <authorList>
            <person name="He C.Y."/>
            <person name="Keren R."/>
            <person name="Whittaker M."/>
            <person name="Farag I.F."/>
            <person name="Doudna J."/>
            <person name="Cate J.H.D."/>
            <person name="Banfield J.F."/>
        </authorList>
    </citation>
    <scope>NUCLEOTIDE SEQUENCE</scope>
    <source>
        <strain evidence="2">NC_groundwater_1813_Pr3_B-0.1um_71_17</strain>
    </source>
</reference>
<accession>A0A933W1R9</accession>
<name>A0A933W1R9_UNCEI</name>
<dbReference type="EMBL" id="JACRIW010000010">
    <property type="protein sequence ID" value="MBI5168073.1"/>
    <property type="molecule type" value="Genomic_DNA"/>
</dbReference>
<feature type="domain" description="ABM" evidence="1">
    <location>
        <begin position="2"/>
        <end position="96"/>
    </location>
</feature>
<keyword evidence="2" id="KW-0560">Oxidoreductase</keyword>
<dbReference type="GO" id="GO:0004497">
    <property type="term" value="F:monooxygenase activity"/>
    <property type="evidence" value="ECO:0007669"/>
    <property type="project" value="UniProtKB-KW"/>
</dbReference>
<dbReference type="Proteomes" id="UP000696931">
    <property type="component" value="Unassembled WGS sequence"/>
</dbReference>
<organism evidence="2 3">
    <name type="scientific">Eiseniibacteriota bacterium</name>
    <dbReference type="NCBI Taxonomy" id="2212470"/>
    <lineage>
        <taxon>Bacteria</taxon>
        <taxon>Candidatus Eiseniibacteriota</taxon>
    </lineage>
</organism>
<dbReference type="AlphaFoldDB" id="A0A933W1R9"/>
<dbReference type="InterPro" id="IPR011008">
    <property type="entry name" value="Dimeric_a/b-barrel"/>
</dbReference>
<evidence type="ECO:0000313" key="3">
    <source>
        <dbReference type="Proteomes" id="UP000696931"/>
    </source>
</evidence>
<comment type="caution">
    <text evidence="2">The sequence shown here is derived from an EMBL/GenBank/DDBJ whole genome shotgun (WGS) entry which is preliminary data.</text>
</comment>
<protein>
    <submittedName>
        <fullName evidence="2">Antibiotic biosynthesis monooxygenase</fullName>
    </submittedName>
</protein>
<sequence>MLLLLWEYQVHPEQREEFESLYRPDGRWVELFRRSPGYVSTTLMRDLQDPNRFLVSDRWASVEAYEQLRTQHAADYQALDERGRRLYRAEREVGRFAFCD</sequence>